<dbReference type="AlphaFoldDB" id="A0A1G9NLL4"/>
<feature type="transmembrane region" description="Helical" evidence="1">
    <location>
        <begin position="64"/>
        <end position="85"/>
    </location>
</feature>
<reference evidence="2 3" key="1">
    <citation type="submission" date="2016-10" db="EMBL/GenBank/DDBJ databases">
        <authorList>
            <person name="de Groot N.N."/>
        </authorList>
    </citation>
    <scope>NUCLEOTIDE SEQUENCE [LARGE SCALE GENOMIC DNA]</scope>
    <source>
        <strain evidence="2 3">CGMCC 4.6533</strain>
    </source>
</reference>
<name>A0A1G9NLL4_9ACTN</name>
<dbReference type="Proteomes" id="UP000199202">
    <property type="component" value="Unassembled WGS sequence"/>
</dbReference>
<evidence type="ECO:0000313" key="2">
    <source>
        <dbReference type="EMBL" id="SDL87260.1"/>
    </source>
</evidence>
<evidence type="ECO:0000313" key="3">
    <source>
        <dbReference type="Proteomes" id="UP000199202"/>
    </source>
</evidence>
<dbReference type="RefSeq" id="WP_090945705.1">
    <property type="nucleotide sequence ID" value="NZ_FNDJ01000032.1"/>
</dbReference>
<accession>A0A1G9NLL4</accession>
<keyword evidence="1" id="KW-0472">Membrane</keyword>
<dbReference type="STRING" id="633440.SAMN05421869_13229"/>
<gene>
    <name evidence="2" type="ORF">SAMN05421869_13229</name>
</gene>
<evidence type="ECO:0000256" key="1">
    <source>
        <dbReference type="SAM" id="Phobius"/>
    </source>
</evidence>
<proteinExistence type="predicted"/>
<organism evidence="2 3">
    <name type="scientific">Nonomuraea jiangxiensis</name>
    <dbReference type="NCBI Taxonomy" id="633440"/>
    <lineage>
        <taxon>Bacteria</taxon>
        <taxon>Bacillati</taxon>
        <taxon>Actinomycetota</taxon>
        <taxon>Actinomycetes</taxon>
        <taxon>Streptosporangiales</taxon>
        <taxon>Streptosporangiaceae</taxon>
        <taxon>Nonomuraea</taxon>
    </lineage>
</organism>
<keyword evidence="1" id="KW-0812">Transmembrane</keyword>
<dbReference type="EMBL" id="FNDJ01000032">
    <property type="protein sequence ID" value="SDL87260.1"/>
    <property type="molecule type" value="Genomic_DNA"/>
</dbReference>
<keyword evidence="3" id="KW-1185">Reference proteome</keyword>
<keyword evidence="1" id="KW-1133">Transmembrane helix</keyword>
<protein>
    <submittedName>
        <fullName evidence="2">Uncharacterized protein</fullName>
    </submittedName>
</protein>
<sequence length="307" mass="31657">MNDLQHLARVRDEDLSGRVSGAGARALLASITEEPVAATGRAADGRGRFGGLVAVGGRRRTGRLLVAAGAVAAVAAAAVVGPAVLGGGQATSYASSAIDIELRGDYYVASIKDPLADYAQYTKGFKAVGLNVRLEPVPSSPSQVGKVIGMSGVGGPTTGPVPTSIGSGTEPAGCTLGRPGCVMTLTVGRQVTGDALVKLGRPAQAGEKYQNIGSATGKGEMLEGYDPEEKTVGEVLAEARRRSVGAVFRVITPAPDYNGFRFDPDGQKAKVGDDWIVWRAESEQAGVLRLLVTKDRLPQNPTKSTTN</sequence>
<dbReference type="OrthoDB" id="3826074at2"/>